<evidence type="ECO:0000259" key="2">
    <source>
        <dbReference type="Pfam" id="PF00561"/>
    </source>
</evidence>
<dbReference type="EMBL" id="CP009516">
    <property type="protein sequence ID" value="AKB78841.1"/>
    <property type="molecule type" value="Genomic_DNA"/>
</dbReference>
<dbReference type="GeneID" id="24831631"/>
<dbReference type="AlphaFoldDB" id="A0A0E3SDF5"/>
<dbReference type="PANTHER" id="PTHR43798">
    <property type="entry name" value="MONOACYLGLYCEROL LIPASE"/>
    <property type="match status" value="1"/>
</dbReference>
<proteinExistence type="predicted"/>
<keyword evidence="1" id="KW-0472">Membrane</keyword>
<feature type="domain" description="AB hydrolase-1" evidence="2">
    <location>
        <begin position="48"/>
        <end position="241"/>
    </location>
</feature>
<dbReference type="GO" id="GO:0016020">
    <property type="term" value="C:membrane"/>
    <property type="evidence" value="ECO:0007669"/>
    <property type="project" value="TreeGrafter"/>
</dbReference>
<protein>
    <submittedName>
        <fullName evidence="3">Putative hydrolase</fullName>
    </submittedName>
</protein>
<dbReference type="RefSeq" id="WP_048140090.1">
    <property type="nucleotide sequence ID" value="NZ_CP009516.1"/>
</dbReference>
<dbReference type="InterPro" id="IPR029058">
    <property type="entry name" value="AB_hydrolase_fold"/>
</dbReference>
<keyword evidence="1" id="KW-0812">Transmembrane</keyword>
<dbReference type="Pfam" id="PF00561">
    <property type="entry name" value="Abhydrolase_1"/>
    <property type="match status" value="1"/>
</dbReference>
<dbReference type="PANTHER" id="PTHR43798:SF20">
    <property type="entry name" value="2-SUCCINYL-6-HYDROXY-2,4-CYCLOHEXADIENE-1-CARBOXYLATE SYNTHASE-RELATED"/>
    <property type="match status" value="1"/>
</dbReference>
<name>A0A0E3SDF5_9EURY</name>
<reference evidence="3 4" key="1">
    <citation type="submission" date="2014-07" db="EMBL/GenBank/DDBJ databases">
        <title>Methanogenic archaea and the global carbon cycle.</title>
        <authorList>
            <person name="Henriksen J.R."/>
            <person name="Luke J."/>
            <person name="Reinhart S."/>
            <person name="Benedict M.N."/>
            <person name="Youngblut N.D."/>
            <person name="Metcalf M.E."/>
            <person name="Whitaker R.J."/>
            <person name="Metcalf W.W."/>
        </authorList>
    </citation>
    <scope>NUCLEOTIDE SEQUENCE [LARGE SCALE GENOMIC DNA]</scope>
    <source>
        <strain evidence="3 4">HB-1</strain>
    </source>
</reference>
<dbReference type="InterPro" id="IPR000073">
    <property type="entry name" value="AB_hydrolase_1"/>
</dbReference>
<dbReference type="GO" id="GO:0016787">
    <property type="term" value="F:hydrolase activity"/>
    <property type="evidence" value="ECO:0007669"/>
    <property type="project" value="UniProtKB-KW"/>
</dbReference>
<sequence length="261" mass="29216">MENLRKYGSPPFTVAVIHGGPGAPGEMAPVAKELSAITGVLEPLQTKATLEDQVEELRDILKEHADLPVTLIGFSWGAMLSFIFISLHPQFVKKLILIGSGPYEGKYATKIMSTRISRLGKEDLENFLSLNEALDNLSAKNRNEAFCKIGMLISKADTYDPLPHEEEPIECSYEIFKGVWEEASDLRSSGELLKLGTKITCPVVAIHGDYDPHPFKGVEEPLSGVLEDFRFILLEKCGHKPWIEREAKDRFYDLLEEEILK</sequence>
<dbReference type="PATRIC" id="fig|1434110.4.peg.3026"/>
<accession>A0A0E3SDF5</accession>
<evidence type="ECO:0000313" key="4">
    <source>
        <dbReference type="Proteomes" id="UP000033101"/>
    </source>
</evidence>
<keyword evidence="3" id="KW-0378">Hydrolase</keyword>
<dbReference type="Gene3D" id="3.40.50.1820">
    <property type="entry name" value="alpha/beta hydrolase"/>
    <property type="match status" value="1"/>
</dbReference>
<dbReference type="STRING" id="1434110.MSHOH_2358"/>
<dbReference type="SUPFAM" id="SSF53474">
    <property type="entry name" value="alpha/beta-Hydrolases"/>
    <property type="match status" value="1"/>
</dbReference>
<dbReference type="HOGENOM" id="CLU_1068947_0_0_2"/>
<keyword evidence="1" id="KW-1133">Transmembrane helix</keyword>
<evidence type="ECO:0000313" key="3">
    <source>
        <dbReference type="EMBL" id="AKB78841.1"/>
    </source>
</evidence>
<dbReference type="KEGG" id="mhor:MSHOH_2358"/>
<dbReference type="OrthoDB" id="131011at2157"/>
<gene>
    <name evidence="3" type="ORF">MSHOH_2358</name>
</gene>
<dbReference type="InterPro" id="IPR050266">
    <property type="entry name" value="AB_hydrolase_sf"/>
</dbReference>
<feature type="transmembrane region" description="Helical" evidence="1">
    <location>
        <begin position="67"/>
        <end position="87"/>
    </location>
</feature>
<dbReference type="Proteomes" id="UP000033101">
    <property type="component" value="Chromosome"/>
</dbReference>
<evidence type="ECO:0000256" key="1">
    <source>
        <dbReference type="SAM" id="Phobius"/>
    </source>
</evidence>
<organism evidence="3 4">
    <name type="scientific">Methanosarcina horonobensis HB-1 = JCM 15518</name>
    <dbReference type="NCBI Taxonomy" id="1434110"/>
    <lineage>
        <taxon>Archaea</taxon>
        <taxon>Methanobacteriati</taxon>
        <taxon>Methanobacteriota</taxon>
        <taxon>Stenosarchaea group</taxon>
        <taxon>Methanomicrobia</taxon>
        <taxon>Methanosarcinales</taxon>
        <taxon>Methanosarcinaceae</taxon>
        <taxon>Methanosarcina</taxon>
    </lineage>
</organism>
<keyword evidence="4" id="KW-1185">Reference proteome</keyword>